<dbReference type="EMBL" id="MU154567">
    <property type="protein sequence ID" value="KAF9494896.1"/>
    <property type="molecule type" value="Genomic_DNA"/>
</dbReference>
<dbReference type="InterPro" id="IPR051681">
    <property type="entry name" value="Ser/Thr_Kinases-Pseudokinases"/>
</dbReference>
<keyword evidence="2" id="KW-0418">Kinase</keyword>
<dbReference type="GO" id="GO:0005524">
    <property type="term" value="F:ATP binding"/>
    <property type="evidence" value="ECO:0007669"/>
    <property type="project" value="InterPro"/>
</dbReference>
<dbReference type="SUPFAM" id="SSF56112">
    <property type="entry name" value="Protein kinase-like (PK-like)"/>
    <property type="match status" value="1"/>
</dbReference>
<dbReference type="InterPro" id="IPR000719">
    <property type="entry name" value="Prot_kinase_dom"/>
</dbReference>
<dbReference type="InterPro" id="IPR011009">
    <property type="entry name" value="Kinase-like_dom_sf"/>
</dbReference>
<evidence type="ECO:0000259" key="1">
    <source>
        <dbReference type="PROSITE" id="PS50011"/>
    </source>
</evidence>
<reference evidence="2" key="1">
    <citation type="submission" date="2020-11" db="EMBL/GenBank/DDBJ databases">
        <authorList>
            <consortium name="DOE Joint Genome Institute"/>
            <person name="Ahrendt S."/>
            <person name="Riley R."/>
            <person name="Andreopoulos W."/>
            <person name="Labutti K."/>
            <person name="Pangilinan J."/>
            <person name="Ruiz-Duenas F.J."/>
            <person name="Barrasa J.M."/>
            <person name="Sanchez-Garcia M."/>
            <person name="Camarero S."/>
            <person name="Miyauchi S."/>
            <person name="Serrano A."/>
            <person name="Linde D."/>
            <person name="Babiker R."/>
            <person name="Drula E."/>
            <person name="Ayuso-Fernandez I."/>
            <person name="Pacheco R."/>
            <person name="Padilla G."/>
            <person name="Ferreira P."/>
            <person name="Barriuso J."/>
            <person name="Kellner H."/>
            <person name="Castanera R."/>
            <person name="Alfaro M."/>
            <person name="Ramirez L."/>
            <person name="Pisabarro A.G."/>
            <person name="Kuo A."/>
            <person name="Tritt A."/>
            <person name="Lipzen A."/>
            <person name="He G."/>
            <person name="Yan M."/>
            <person name="Ng V."/>
            <person name="Cullen D."/>
            <person name="Martin F."/>
            <person name="Rosso M.-N."/>
            <person name="Henrissat B."/>
            <person name="Hibbett D."/>
            <person name="Martinez A.T."/>
            <person name="Grigoriev I.V."/>
        </authorList>
    </citation>
    <scope>NUCLEOTIDE SEQUENCE</scope>
    <source>
        <strain evidence="2">ATCC 90797</strain>
    </source>
</reference>
<name>A0A9P6A066_PLEER</name>
<dbReference type="PANTHER" id="PTHR44329">
    <property type="entry name" value="SERINE/THREONINE-PROTEIN KINASE TNNI3K-RELATED"/>
    <property type="match status" value="1"/>
</dbReference>
<feature type="domain" description="Protein kinase" evidence="1">
    <location>
        <begin position="66"/>
        <end position="347"/>
    </location>
</feature>
<comment type="caution">
    <text evidence="2">The sequence shown here is derived from an EMBL/GenBank/DDBJ whole genome shotgun (WGS) entry which is preliminary data.</text>
</comment>
<dbReference type="GO" id="GO:0004674">
    <property type="term" value="F:protein serine/threonine kinase activity"/>
    <property type="evidence" value="ECO:0007669"/>
    <property type="project" value="TreeGrafter"/>
</dbReference>
<dbReference type="Pfam" id="PF00069">
    <property type="entry name" value="Pkinase"/>
    <property type="match status" value="1"/>
</dbReference>
<evidence type="ECO:0000313" key="2">
    <source>
        <dbReference type="EMBL" id="KAF9494896.1"/>
    </source>
</evidence>
<keyword evidence="2" id="KW-0808">Transferase</keyword>
<dbReference type="Gene3D" id="1.10.510.10">
    <property type="entry name" value="Transferase(Phosphotransferase) domain 1"/>
    <property type="match status" value="1"/>
</dbReference>
<accession>A0A9P6A066</accession>
<dbReference type="Proteomes" id="UP000807025">
    <property type="component" value="Unassembled WGS sequence"/>
</dbReference>
<proteinExistence type="predicted"/>
<dbReference type="PROSITE" id="PS50011">
    <property type="entry name" value="PROTEIN_KINASE_DOM"/>
    <property type="match status" value="1"/>
</dbReference>
<dbReference type="PANTHER" id="PTHR44329:SF261">
    <property type="entry name" value="ZINC FINGER CONTAINING PROTEIN KINASE-RELATED"/>
    <property type="match status" value="1"/>
</dbReference>
<sequence>MSATRRIPISPEALAGLNLGFFSTLVDWTFKPIAKPVKPAHSVHGNWEDIEGLPEHLTGLFEPDPDVYSSRRGTGSSAVIWRGYLNFNGTRHEVAAKERYFGGVNNSPDKSQTFAEKTSREVKVLRRLKHSNIVNYLGVSIGELRGRDHNQLLIITSLCDGGGLQNYMKHHPDFPRLSLVLDIARALEYIHDNDVVHGQLKPRNIAVTSSGAIVKAVLCDFSCARIIGEDGFIPWSSRYGSYRYTPHEIAKPFNQIPVHVSKAGDIYAFAFVALLILSGKEAFEVDGWVNVFDAADRLLAGERPLRESHQAQELSDDVWRLLESCWAVEASQRPSARSVVLALTPLVI</sequence>
<protein>
    <submittedName>
        <fullName evidence="2">Kinase-like protein</fullName>
    </submittedName>
</protein>
<organism evidence="2 3">
    <name type="scientific">Pleurotus eryngii</name>
    <name type="common">Boletus of the steppes</name>
    <dbReference type="NCBI Taxonomy" id="5323"/>
    <lineage>
        <taxon>Eukaryota</taxon>
        <taxon>Fungi</taxon>
        <taxon>Dikarya</taxon>
        <taxon>Basidiomycota</taxon>
        <taxon>Agaricomycotina</taxon>
        <taxon>Agaricomycetes</taxon>
        <taxon>Agaricomycetidae</taxon>
        <taxon>Agaricales</taxon>
        <taxon>Pleurotineae</taxon>
        <taxon>Pleurotaceae</taxon>
        <taxon>Pleurotus</taxon>
    </lineage>
</organism>
<dbReference type="OrthoDB" id="5966500at2759"/>
<dbReference type="AlphaFoldDB" id="A0A9P6A066"/>
<keyword evidence="3" id="KW-1185">Reference proteome</keyword>
<gene>
    <name evidence="2" type="ORF">BDN71DRAFT_1507235</name>
</gene>
<evidence type="ECO:0000313" key="3">
    <source>
        <dbReference type="Proteomes" id="UP000807025"/>
    </source>
</evidence>